<proteinExistence type="inferred from homology"/>
<comment type="similarity">
    <text evidence="1">Belongs to the CCDC25 family.</text>
</comment>
<reference evidence="4" key="1">
    <citation type="submission" date="2016-11" db="EMBL/GenBank/DDBJ databases">
        <authorList>
            <person name="Guldener U."/>
        </authorList>
    </citation>
    <scope>NUCLEOTIDE SEQUENCE [LARGE SCALE GENOMIC DNA]</scope>
</reference>
<dbReference type="InterPro" id="IPR039730">
    <property type="entry name" value="Jlp2/Ccd25"/>
</dbReference>
<dbReference type="VEuPathDB" id="FungiDB:HGUI_01576"/>
<gene>
    <name evidence="3" type="ORF">HGUI_01576</name>
</gene>
<accession>A0A1L0AZ41</accession>
<evidence type="ECO:0000313" key="3">
    <source>
        <dbReference type="EMBL" id="SGZ39376.1"/>
    </source>
</evidence>
<dbReference type="InterPro" id="IPR008532">
    <property type="entry name" value="NFACT_RNA-bd"/>
</dbReference>
<evidence type="ECO:0000259" key="2">
    <source>
        <dbReference type="Pfam" id="PF05670"/>
    </source>
</evidence>
<dbReference type="PANTHER" id="PTHR13049">
    <property type="entry name" value="DUF814-RELATED"/>
    <property type="match status" value="1"/>
</dbReference>
<organism evidence="3 4">
    <name type="scientific">Hanseniaspora guilliermondii</name>
    <dbReference type="NCBI Taxonomy" id="56406"/>
    <lineage>
        <taxon>Eukaryota</taxon>
        <taxon>Fungi</taxon>
        <taxon>Dikarya</taxon>
        <taxon>Ascomycota</taxon>
        <taxon>Saccharomycotina</taxon>
        <taxon>Saccharomycetes</taxon>
        <taxon>Saccharomycodales</taxon>
        <taxon>Saccharomycodaceae</taxon>
        <taxon>Hanseniaspora</taxon>
    </lineage>
</organism>
<sequence>MYVYNSTHDGQSVCLVMGKDKYENDLMVKLFYKEMNAVWFHVNNYSSSHVYMLLKSPIKSDVKLLDFVSQHHINDAMQLCKSNSVAGNKLQMVEIVSTPFINLRKSGDMDPGQVSFKSTRFLSYFTCYARDNTVLSRLEKTKIILEKDIVDSEDFKRLVEVEDMEALEYMNIITSMKTDDVIAPSLEEFLRRCKKSKDGQRIETYVNIYLERLKLVEKLRKKIKKLGKSGKAKVIGGIDYGDFEYA</sequence>
<dbReference type="PANTHER" id="PTHR13049:SF2">
    <property type="entry name" value="COILED-COIL DOMAIN-CONTAINING PROTEIN 25"/>
    <property type="match status" value="1"/>
</dbReference>
<protein>
    <recommendedName>
        <fullName evidence="2">NFACT RNA-binding domain-containing protein</fullName>
    </recommendedName>
</protein>
<dbReference type="EMBL" id="FQNF01000022">
    <property type="protein sequence ID" value="SGZ39376.1"/>
    <property type="molecule type" value="Genomic_DNA"/>
</dbReference>
<dbReference type="OrthoDB" id="200398at2759"/>
<name>A0A1L0AZ41_9ASCO</name>
<feature type="domain" description="NFACT RNA-binding" evidence="2">
    <location>
        <begin position="2"/>
        <end position="117"/>
    </location>
</feature>
<evidence type="ECO:0000256" key="1">
    <source>
        <dbReference type="ARBA" id="ARBA00008998"/>
    </source>
</evidence>
<dbReference type="Proteomes" id="UP000183365">
    <property type="component" value="Unassembled WGS sequence"/>
</dbReference>
<evidence type="ECO:0000313" key="4">
    <source>
        <dbReference type="Proteomes" id="UP000183365"/>
    </source>
</evidence>
<dbReference type="AlphaFoldDB" id="A0A1L0AZ41"/>
<keyword evidence="4" id="KW-1185">Reference proteome</keyword>
<dbReference type="Pfam" id="PF05670">
    <property type="entry name" value="NFACT-R_1"/>
    <property type="match status" value="1"/>
</dbReference>